<evidence type="ECO:0000259" key="1">
    <source>
        <dbReference type="PROSITE" id="PS50181"/>
    </source>
</evidence>
<dbReference type="KEGG" id="zju:107417657"/>
<protein>
    <submittedName>
        <fullName evidence="3">F-box protein At5g50220</fullName>
    </submittedName>
</protein>
<accession>A0A6P3ZMS2</accession>
<dbReference type="InterPro" id="IPR017451">
    <property type="entry name" value="F-box-assoc_interact_dom"/>
</dbReference>
<dbReference type="NCBIfam" id="TIGR01640">
    <property type="entry name" value="F_box_assoc_1"/>
    <property type="match status" value="1"/>
</dbReference>
<dbReference type="Pfam" id="PF08268">
    <property type="entry name" value="FBA_3"/>
    <property type="match status" value="1"/>
</dbReference>
<reference evidence="3" key="2">
    <citation type="submission" date="2025-08" db="UniProtKB">
        <authorList>
            <consortium name="RefSeq"/>
        </authorList>
    </citation>
    <scope>IDENTIFICATION</scope>
    <source>
        <tissue evidence="3">Seedling</tissue>
    </source>
</reference>
<dbReference type="Gene3D" id="1.20.1280.50">
    <property type="match status" value="1"/>
</dbReference>
<organism evidence="2 3">
    <name type="scientific">Ziziphus jujuba</name>
    <name type="common">Chinese jujube</name>
    <name type="synonym">Ziziphus sativa</name>
    <dbReference type="NCBI Taxonomy" id="326968"/>
    <lineage>
        <taxon>Eukaryota</taxon>
        <taxon>Viridiplantae</taxon>
        <taxon>Streptophyta</taxon>
        <taxon>Embryophyta</taxon>
        <taxon>Tracheophyta</taxon>
        <taxon>Spermatophyta</taxon>
        <taxon>Magnoliopsida</taxon>
        <taxon>eudicotyledons</taxon>
        <taxon>Gunneridae</taxon>
        <taxon>Pentapetalae</taxon>
        <taxon>rosids</taxon>
        <taxon>fabids</taxon>
        <taxon>Rosales</taxon>
        <taxon>Rhamnaceae</taxon>
        <taxon>Paliureae</taxon>
        <taxon>Ziziphus</taxon>
    </lineage>
</organism>
<dbReference type="Pfam" id="PF00646">
    <property type="entry name" value="F-box"/>
    <property type="match status" value="1"/>
</dbReference>
<dbReference type="InterPro" id="IPR013187">
    <property type="entry name" value="F-box-assoc_dom_typ3"/>
</dbReference>
<proteinExistence type="predicted"/>
<dbReference type="PANTHER" id="PTHR31111:SF136">
    <property type="entry name" value="F-BOX ASSOCIATED DOMAIN-CONTAINING PROTEIN"/>
    <property type="match status" value="1"/>
</dbReference>
<reference evidence="2" key="1">
    <citation type="submission" date="2025-05" db="UniProtKB">
        <authorList>
            <consortium name="RefSeq"/>
        </authorList>
    </citation>
    <scope>NUCLEOTIDE SEQUENCE [LARGE SCALE GENOMIC DNA]</scope>
</reference>
<dbReference type="Proteomes" id="UP001652623">
    <property type="component" value="Chromosome 2"/>
</dbReference>
<dbReference type="InterPro" id="IPR001810">
    <property type="entry name" value="F-box_dom"/>
</dbReference>
<sequence length="376" mass="43030">MAPRTAEMGLNLPILPNEIVLNILSRLPAKTLCRFRCVSKQWMNTISEPHFIFSHRLHSLQNPNLLLLRCSPATHETDLLFPQKKCVIDISATDLSGQVVDEFSLTVAEASVDMLPSRGELIFFVGEKGFYVCNPSTRELVKLPEASHCTSGEVNAGLGYDPLRNEYVLVHLFDRSLNDFYDIIGCEILRFSDGGAVGSSCCWRVVEEICPFEVRGWGVLADNAFYWMIFDTYDQLGNEAILCFDLEKEEFGTLLPPQGIFDPKAVWFLAEFRGFLCLVDNETRPFTMDIWMMKDRQNHQWVKEYSIDLNGFGDIMPKFIIPLDHMEGEILMDAKQESVNSYDIKSRSVRRMDKLIHGGWTWLRIHTDSFFSLGSR</sequence>
<keyword evidence="2" id="KW-1185">Reference proteome</keyword>
<gene>
    <name evidence="3" type="primary">LOC107417657</name>
</gene>
<dbReference type="CDD" id="cd22157">
    <property type="entry name" value="F-box_AtFBW1-like"/>
    <property type="match status" value="1"/>
</dbReference>
<dbReference type="PROSITE" id="PS50181">
    <property type="entry name" value="FBOX"/>
    <property type="match status" value="1"/>
</dbReference>
<feature type="domain" description="F-box" evidence="1">
    <location>
        <begin position="9"/>
        <end position="56"/>
    </location>
</feature>
<evidence type="ECO:0000313" key="2">
    <source>
        <dbReference type="Proteomes" id="UP001652623"/>
    </source>
</evidence>
<dbReference type="InParanoid" id="A0A6P3ZMS2"/>
<dbReference type="SMART" id="SM00256">
    <property type="entry name" value="FBOX"/>
    <property type="match status" value="1"/>
</dbReference>
<dbReference type="AlphaFoldDB" id="A0A6P3ZMS2"/>
<dbReference type="SUPFAM" id="SSF81383">
    <property type="entry name" value="F-box domain"/>
    <property type="match status" value="1"/>
</dbReference>
<dbReference type="PANTHER" id="PTHR31111">
    <property type="entry name" value="BNAA05G37150D PROTEIN-RELATED"/>
    <property type="match status" value="1"/>
</dbReference>
<dbReference type="InterPro" id="IPR036047">
    <property type="entry name" value="F-box-like_dom_sf"/>
</dbReference>
<dbReference type="GeneID" id="107417657"/>
<dbReference type="RefSeq" id="XP_015881760.3">
    <property type="nucleotide sequence ID" value="XM_016026274.4"/>
</dbReference>
<name>A0A6P3ZMS2_ZIZJJ</name>
<evidence type="ECO:0000313" key="3">
    <source>
        <dbReference type="RefSeq" id="XP_015881760.3"/>
    </source>
</evidence>